<name>A0A4Q9MXA9_9APHY</name>
<dbReference type="Proteomes" id="UP000292957">
    <property type="component" value="Unassembled WGS sequence"/>
</dbReference>
<accession>A0A4Q9MXA9</accession>
<sequence>MIGELWTYLNRFNCSITFCKGCALILSAIAVGHSLMVSSCICLAQHRRVGALTDVKTRRMAAGVTLAQMEQYSIDTYA</sequence>
<reference evidence="1" key="1">
    <citation type="submission" date="2019-01" db="EMBL/GenBank/DDBJ databases">
        <title>Draft genome sequences of three monokaryotic isolates of the white-rot basidiomycete fungus Dichomitus squalens.</title>
        <authorList>
            <consortium name="DOE Joint Genome Institute"/>
            <person name="Lopez S.C."/>
            <person name="Andreopoulos B."/>
            <person name="Pangilinan J."/>
            <person name="Lipzen A."/>
            <person name="Riley R."/>
            <person name="Ahrendt S."/>
            <person name="Ng V."/>
            <person name="Barry K."/>
            <person name="Daum C."/>
            <person name="Grigoriev I.V."/>
            <person name="Hilden K.S."/>
            <person name="Makela M.R."/>
            <person name="de Vries R.P."/>
        </authorList>
    </citation>
    <scope>NUCLEOTIDE SEQUENCE [LARGE SCALE GENOMIC DNA]</scope>
    <source>
        <strain evidence="1">OM18370.1</strain>
    </source>
</reference>
<protein>
    <submittedName>
        <fullName evidence="1">Uncharacterized protein</fullName>
    </submittedName>
</protein>
<proteinExistence type="predicted"/>
<dbReference type="EMBL" id="ML143400">
    <property type="protein sequence ID" value="TBU31201.1"/>
    <property type="molecule type" value="Genomic_DNA"/>
</dbReference>
<gene>
    <name evidence="1" type="ORF">BD311DRAFT_752844</name>
</gene>
<evidence type="ECO:0000313" key="1">
    <source>
        <dbReference type="EMBL" id="TBU31201.1"/>
    </source>
</evidence>
<dbReference type="AlphaFoldDB" id="A0A4Q9MXA9"/>
<organism evidence="1">
    <name type="scientific">Dichomitus squalens</name>
    <dbReference type="NCBI Taxonomy" id="114155"/>
    <lineage>
        <taxon>Eukaryota</taxon>
        <taxon>Fungi</taxon>
        <taxon>Dikarya</taxon>
        <taxon>Basidiomycota</taxon>
        <taxon>Agaricomycotina</taxon>
        <taxon>Agaricomycetes</taxon>
        <taxon>Polyporales</taxon>
        <taxon>Polyporaceae</taxon>
        <taxon>Dichomitus</taxon>
    </lineage>
</organism>